<feature type="domain" description="Lysine-specific metallo-endopeptidase" evidence="1">
    <location>
        <begin position="210"/>
        <end position="252"/>
    </location>
</feature>
<dbReference type="EMBL" id="JANIBK010000071">
    <property type="protein sequence ID" value="MCQ8129404.1"/>
    <property type="molecule type" value="Genomic_DNA"/>
</dbReference>
<dbReference type="Proteomes" id="UP001524586">
    <property type="component" value="Unassembled WGS sequence"/>
</dbReference>
<dbReference type="Gene3D" id="3.40.390.10">
    <property type="entry name" value="Collagenase (Catalytic Domain)"/>
    <property type="match status" value="1"/>
</dbReference>
<dbReference type="InterPro" id="IPR029463">
    <property type="entry name" value="Lys_MEP"/>
</dbReference>
<dbReference type="Pfam" id="PF14521">
    <property type="entry name" value="Aspzincin_M35"/>
    <property type="match status" value="1"/>
</dbReference>
<keyword evidence="3" id="KW-1185">Reference proteome</keyword>
<comment type="caution">
    <text evidence="2">The sequence shown here is derived from an EMBL/GenBank/DDBJ whole genome shotgun (WGS) entry which is preliminary data.</text>
</comment>
<reference evidence="2 3" key="1">
    <citation type="submission" date="2022-07" db="EMBL/GenBank/DDBJ databases">
        <title>Methylomonas rivi sp. nov., Methylomonas rosea sp. nov., Methylomonas aureus sp. nov. and Methylomonas subterranea sp. nov., four novel methanotrophs isolated from a freshwater creek and the deep terrestrial subsurface.</title>
        <authorList>
            <person name="Abin C."/>
            <person name="Sankaranarayanan K."/>
            <person name="Garner C."/>
            <person name="Sindelar R."/>
            <person name="Kotary K."/>
            <person name="Garner R."/>
            <person name="Barclay S."/>
            <person name="Lawson P."/>
            <person name="Krumholz L."/>
        </authorList>
    </citation>
    <scope>NUCLEOTIDE SEQUENCE [LARGE SCALE GENOMIC DNA]</scope>
    <source>
        <strain evidence="2 3">WSC-6</strain>
    </source>
</reference>
<accession>A0ABT1U6B5</accession>
<evidence type="ECO:0000313" key="3">
    <source>
        <dbReference type="Proteomes" id="UP001524586"/>
    </source>
</evidence>
<name>A0ABT1U6B5_9GAMM</name>
<evidence type="ECO:0000259" key="1">
    <source>
        <dbReference type="Pfam" id="PF14521"/>
    </source>
</evidence>
<dbReference type="RefSeq" id="WP_256615836.1">
    <property type="nucleotide sequence ID" value="NZ_JANIBK010000071.1"/>
</dbReference>
<organism evidence="2 3">
    <name type="scientific">Methylomonas rivi</name>
    <dbReference type="NCBI Taxonomy" id="2952226"/>
    <lineage>
        <taxon>Bacteria</taxon>
        <taxon>Pseudomonadati</taxon>
        <taxon>Pseudomonadota</taxon>
        <taxon>Gammaproteobacteria</taxon>
        <taxon>Methylococcales</taxon>
        <taxon>Methylococcaceae</taxon>
        <taxon>Methylomonas</taxon>
    </lineage>
</organism>
<gene>
    <name evidence="2" type="ORF">NP596_13155</name>
</gene>
<sequence>MYIETTYLSYTNSKGQRVTFAGFTEQDFKKRYLAALEKGKREYIEKYTVPHIADLGDSAVQLALIDAFCMARDAAVQADAFFSSELKSKQPNKLHSEIFGELFSTKKPGSSDYRLVQETFEKTSRGLGGSVTICDMFKGADHEPGGPSWGPSEGEVLIPQNILRDYSQRAKKSDAAGDIMRKMLEKEGEHVKDIYIRFNLVRELSVEGLARVILHEATHKFAYTGDYQYIYDATSMKGIKSKQALYNADSYAFAGMSVYLNRVVTKADLVGPAACSKPLHDKSWLRERMQ</sequence>
<dbReference type="SUPFAM" id="SSF55486">
    <property type="entry name" value="Metalloproteases ('zincins'), catalytic domain"/>
    <property type="match status" value="1"/>
</dbReference>
<dbReference type="InterPro" id="IPR024079">
    <property type="entry name" value="MetalloPept_cat_dom_sf"/>
</dbReference>
<evidence type="ECO:0000313" key="2">
    <source>
        <dbReference type="EMBL" id="MCQ8129404.1"/>
    </source>
</evidence>
<proteinExistence type="predicted"/>
<protein>
    <submittedName>
        <fullName evidence="2">M35 family metallopeptidase</fullName>
    </submittedName>
</protein>